<feature type="domain" description="PIN" evidence="1">
    <location>
        <begin position="4"/>
        <end position="118"/>
    </location>
</feature>
<accession>A0A1J5SJ52</accession>
<organism evidence="2">
    <name type="scientific">mine drainage metagenome</name>
    <dbReference type="NCBI Taxonomy" id="410659"/>
    <lineage>
        <taxon>unclassified sequences</taxon>
        <taxon>metagenomes</taxon>
        <taxon>ecological metagenomes</taxon>
    </lineage>
</organism>
<dbReference type="InterPro" id="IPR029060">
    <property type="entry name" value="PIN-like_dom_sf"/>
</dbReference>
<dbReference type="EMBL" id="MLJW01000098">
    <property type="protein sequence ID" value="OIR00142.1"/>
    <property type="molecule type" value="Genomic_DNA"/>
</dbReference>
<evidence type="ECO:0000313" key="2">
    <source>
        <dbReference type="EMBL" id="OIR00142.1"/>
    </source>
</evidence>
<protein>
    <submittedName>
        <fullName evidence="2">PIN domain protein</fullName>
    </submittedName>
</protein>
<name>A0A1J5SJ52_9ZZZZ</name>
<dbReference type="Gene3D" id="3.40.50.1010">
    <property type="entry name" value="5'-nuclease"/>
    <property type="match status" value="1"/>
</dbReference>
<dbReference type="AlphaFoldDB" id="A0A1J5SJ52"/>
<reference evidence="2" key="1">
    <citation type="submission" date="2016-10" db="EMBL/GenBank/DDBJ databases">
        <title>Sequence of Gallionella enrichment culture.</title>
        <authorList>
            <person name="Poehlein A."/>
            <person name="Muehling M."/>
            <person name="Daniel R."/>
        </authorList>
    </citation>
    <scope>NUCLEOTIDE SEQUENCE</scope>
</reference>
<proteinExistence type="predicted"/>
<dbReference type="Pfam" id="PF13470">
    <property type="entry name" value="PIN_3"/>
    <property type="match status" value="1"/>
</dbReference>
<gene>
    <name evidence="2" type="ORF">GALL_177880</name>
</gene>
<dbReference type="SUPFAM" id="SSF88723">
    <property type="entry name" value="PIN domain-like"/>
    <property type="match status" value="1"/>
</dbReference>
<dbReference type="InterPro" id="IPR002716">
    <property type="entry name" value="PIN_dom"/>
</dbReference>
<comment type="caution">
    <text evidence="2">The sequence shown here is derived from an EMBL/GenBank/DDBJ whole genome shotgun (WGS) entry which is preliminary data.</text>
</comment>
<sequence length="141" mass="15984">MKNIFLDTNVVIDFLADREPFSQRAAKIFNYSVEGKVKLFISAVSYNNIYYIIRQSLTNSATIKLLDELSELAEIADVSKAIIKKSLKTDFKDFEDAIQYNCALNIPKLDAIVTRDTKDFKKSILPVLTPEEAISLIESNK</sequence>
<evidence type="ECO:0000259" key="1">
    <source>
        <dbReference type="Pfam" id="PF13470"/>
    </source>
</evidence>